<dbReference type="NCBIfam" id="NF041043">
    <property type="entry name" value="BPSS1780_fam"/>
    <property type="match status" value="1"/>
</dbReference>
<dbReference type="RefSeq" id="WP_123237379.1">
    <property type="nucleotide sequence ID" value="NZ_RJVP01000003.1"/>
</dbReference>
<dbReference type="Proteomes" id="UP000275137">
    <property type="component" value="Unassembled WGS sequence"/>
</dbReference>
<feature type="transmembrane region" description="Helical" evidence="1">
    <location>
        <begin position="138"/>
        <end position="162"/>
    </location>
</feature>
<protein>
    <recommendedName>
        <fullName evidence="4">DUF2189 domain-containing protein</fullName>
    </recommendedName>
</protein>
<dbReference type="EMBL" id="RJVP01000003">
    <property type="protein sequence ID" value="ROH86315.1"/>
    <property type="molecule type" value="Genomic_DNA"/>
</dbReference>
<keyword evidence="3" id="KW-1185">Reference proteome</keyword>
<feature type="transmembrane region" description="Helical" evidence="1">
    <location>
        <begin position="52"/>
        <end position="73"/>
    </location>
</feature>
<evidence type="ECO:0000256" key="1">
    <source>
        <dbReference type="SAM" id="Phobius"/>
    </source>
</evidence>
<organism evidence="2 3">
    <name type="scientific">Pseudomethylobacillus aquaticus</name>
    <dbReference type="NCBI Taxonomy" id="2676064"/>
    <lineage>
        <taxon>Bacteria</taxon>
        <taxon>Pseudomonadati</taxon>
        <taxon>Pseudomonadota</taxon>
        <taxon>Betaproteobacteria</taxon>
        <taxon>Nitrosomonadales</taxon>
        <taxon>Methylophilaceae</taxon>
        <taxon>Pseudomethylobacillus</taxon>
    </lineage>
</organism>
<keyword evidence="1" id="KW-0812">Transmembrane</keyword>
<feature type="transmembrane region" description="Helical" evidence="1">
    <location>
        <begin position="216"/>
        <end position="240"/>
    </location>
</feature>
<gene>
    <name evidence="2" type="ORF">ED236_07745</name>
</gene>
<keyword evidence="1" id="KW-1133">Transmembrane helix</keyword>
<proteinExistence type="predicted"/>
<feature type="transmembrane region" description="Helical" evidence="1">
    <location>
        <begin position="94"/>
        <end position="113"/>
    </location>
</feature>
<dbReference type="AlphaFoldDB" id="A0A3N0V0T4"/>
<evidence type="ECO:0000313" key="2">
    <source>
        <dbReference type="EMBL" id="ROH86315.1"/>
    </source>
</evidence>
<sequence length="258" mass="28223">MKLPLSIKTGLNWVIASLYLFGRYPGKWLGLALAYVVLFLMLPTVMPSLLSLVLMMFWPVFLALAMGLLREAAAGRETPLRELFEQIKPNFGRLLSLGGACLVYGTLVGFLTGDELQRLTDLLQQTGPEAMMPDLTPLLLKVMLLLVPLLMATWFAPMLIAYQGHSLLNALGQSLWASWRFMIPLGAAWLVLTLMLTAVMLLVGGLVALLSLLSSALGTLIMSLALLGCMLSVTSLMLAIQYFSYRGVFETPLIEAGK</sequence>
<name>A0A3N0V0T4_9PROT</name>
<feature type="transmembrane region" description="Helical" evidence="1">
    <location>
        <begin position="183"/>
        <end position="210"/>
    </location>
</feature>
<accession>A0A3N0V0T4</accession>
<reference evidence="2 3" key="1">
    <citation type="submission" date="2018-10" db="EMBL/GenBank/DDBJ databases">
        <authorList>
            <person name="Chen W.-M."/>
        </authorList>
    </citation>
    <scope>NUCLEOTIDE SEQUENCE [LARGE SCALE GENOMIC DNA]</scope>
    <source>
        <strain evidence="2 3">H-5</strain>
    </source>
</reference>
<evidence type="ECO:0000313" key="3">
    <source>
        <dbReference type="Proteomes" id="UP000275137"/>
    </source>
</evidence>
<evidence type="ECO:0008006" key="4">
    <source>
        <dbReference type="Google" id="ProtNLM"/>
    </source>
</evidence>
<keyword evidence="1" id="KW-0472">Membrane</keyword>
<feature type="transmembrane region" description="Helical" evidence="1">
    <location>
        <begin position="28"/>
        <end position="46"/>
    </location>
</feature>
<comment type="caution">
    <text evidence="2">The sequence shown here is derived from an EMBL/GenBank/DDBJ whole genome shotgun (WGS) entry which is preliminary data.</text>
</comment>
<dbReference type="InterPro" id="IPR047798">
    <property type="entry name" value="BPSS1780-like"/>
</dbReference>